<dbReference type="CDD" id="cd00143">
    <property type="entry name" value="PP2Cc"/>
    <property type="match status" value="1"/>
</dbReference>
<name>A0ABP8VY70_9MICO</name>
<feature type="transmembrane region" description="Helical" evidence="1">
    <location>
        <begin position="318"/>
        <end position="339"/>
    </location>
</feature>
<dbReference type="Pfam" id="PF13672">
    <property type="entry name" value="PP2C_2"/>
    <property type="match status" value="1"/>
</dbReference>
<comment type="caution">
    <text evidence="3">The sequence shown here is derived from an EMBL/GenBank/DDBJ whole genome shotgun (WGS) entry which is preliminary data.</text>
</comment>
<dbReference type="Gene3D" id="3.60.40.10">
    <property type="entry name" value="PPM-type phosphatase domain"/>
    <property type="match status" value="1"/>
</dbReference>
<dbReference type="InterPro" id="IPR001932">
    <property type="entry name" value="PPM-type_phosphatase-like_dom"/>
</dbReference>
<sequence>MASSIKSAALSNVGKIRANNQDSGYAGNNLFVVADGMGGHAGGDVASAIAIRRIRETDKPYSSPGDAEFALQSSLIAANQLLAETVFEHQELTGMGTTVSAMMRVGDSMAIAHIGDSRIYLYRHGELSQITADHTFVQRLVDSGRITPEEAAVHPRRSVLMRVLGDVDAAPEIDTAILGTQPGDRWLICSDGLSSYLAEDRIKKALASGLDADAVSHRLVKETLDHGAPDNVTVVVVDVDESETSAAEIPTTVGSASAPLTFEGETGRRPLRLPTILLHPLKVATTPEDSHFEPESDEYLAELIAEDRRRAIRRRATWLIALGVAVVIIVGGLFLSYRWTQTHYFVGDRNGTVTIYKGVQQSLGPISLSSVYETTPIKVSQLSSYTKQTVEDTISANDLAAARAIVERLSDDAAQ</sequence>
<dbReference type="SUPFAM" id="SSF81606">
    <property type="entry name" value="PP2C-like"/>
    <property type="match status" value="1"/>
</dbReference>
<dbReference type="PANTHER" id="PTHR13832">
    <property type="entry name" value="PROTEIN PHOSPHATASE 2C"/>
    <property type="match status" value="1"/>
</dbReference>
<reference evidence="4" key="1">
    <citation type="journal article" date="2019" name="Int. J. Syst. Evol. Microbiol.">
        <title>The Global Catalogue of Microorganisms (GCM) 10K type strain sequencing project: providing services to taxonomists for standard genome sequencing and annotation.</title>
        <authorList>
            <consortium name="The Broad Institute Genomics Platform"/>
            <consortium name="The Broad Institute Genome Sequencing Center for Infectious Disease"/>
            <person name="Wu L."/>
            <person name="Ma J."/>
        </authorList>
    </citation>
    <scope>NUCLEOTIDE SEQUENCE [LARGE SCALE GENOMIC DNA]</scope>
    <source>
        <strain evidence="4">JCM 18956</strain>
    </source>
</reference>
<accession>A0ABP8VY70</accession>
<evidence type="ECO:0000256" key="1">
    <source>
        <dbReference type="SAM" id="Phobius"/>
    </source>
</evidence>
<dbReference type="SMART" id="SM00331">
    <property type="entry name" value="PP2C_SIG"/>
    <property type="match status" value="1"/>
</dbReference>
<dbReference type="PROSITE" id="PS51746">
    <property type="entry name" value="PPM_2"/>
    <property type="match status" value="1"/>
</dbReference>
<feature type="domain" description="PPM-type phosphatase" evidence="2">
    <location>
        <begin position="6"/>
        <end position="239"/>
    </location>
</feature>
<dbReference type="RefSeq" id="WP_345375783.1">
    <property type="nucleotide sequence ID" value="NZ_BAABLM010000003.1"/>
</dbReference>
<organism evidence="3 4">
    <name type="scientific">Frondihabitans cladoniiphilus</name>
    <dbReference type="NCBI Taxonomy" id="715785"/>
    <lineage>
        <taxon>Bacteria</taxon>
        <taxon>Bacillati</taxon>
        <taxon>Actinomycetota</taxon>
        <taxon>Actinomycetes</taxon>
        <taxon>Micrococcales</taxon>
        <taxon>Microbacteriaceae</taxon>
        <taxon>Frondihabitans</taxon>
    </lineage>
</organism>
<evidence type="ECO:0000313" key="4">
    <source>
        <dbReference type="Proteomes" id="UP001501295"/>
    </source>
</evidence>
<dbReference type="SMART" id="SM00332">
    <property type="entry name" value="PP2Cc"/>
    <property type="match status" value="1"/>
</dbReference>
<gene>
    <name evidence="3" type="ORF">GCM10025780_20760</name>
</gene>
<dbReference type="PANTHER" id="PTHR13832:SF827">
    <property type="entry name" value="PROTEIN PHOSPHATASE 1L"/>
    <property type="match status" value="1"/>
</dbReference>
<protein>
    <submittedName>
        <fullName evidence="3">Protein phosphatase 2C domain-containing protein</fullName>
    </submittedName>
</protein>
<dbReference type="InterPro" id="IPR036457">
    <property type="entry name" value="PPM-type-like_dom_sf"/>
</dbReference>
<keyword evidence="1" id="KW-1133">Transmembrane helix</keyword>
<evidence type="ECO:0000313" key="3">
    <source>
        <dbReference type="EMBL" id="GAA4676016.1"/>
    </source>
</evidence>
<evidence type="ECO:0000259" key="2">
    <source>
        <dbReference type="PROSITE" id="PS51746"/>
    </source>
</evidence>
<dbReference type="InterPro" id="IPR015655">
    <property type="entry name" value="PP2C"/>
</dbReference>
<keyword evidence="1" id="KW-0812">Transmembrane</keyword>
<dbReference type="Proteomes" id="UP001501295">
    <property type="component" value="Unassembled WGS sequence"/>
</dbReference>
<keyword evidence="1" id="KW-0472">Membrane</keyword>
<keyword evidence="4" id="KW-1185">Reference proteome</keyword>
<dbReference type="EMBL" id="BAABLM010000003">
    <property type="protein sequence ID" value="GAA4676016.1"/>
    <property type="molecule type" value="Genomic_DNA"/>
</dbReference>
<proteinExistence type="predicted"/>